<name>A0A9P9XF28_9PEZI</name>
<dbReference type="EMBL" id="SDAQ01000040">
    <property type="protein sequence ID" value="KAI3551042.1"/>
    <property type="molecule type" value="Genomic_DNA"/>
</dbReference>
<gene>
    <name evidence="2" type="ORF">CABS02_07385</name>
</gene>
<evidence type="ECO:0000256" key="1">
    <source>
        <dbReference type="SAM" id="MobiDB-lite"/>
    </source>
</evidence>
<sequence>MASSIPTKQQAADALHIVLPGAILTFGAGSRKDKRTPNNGKTPYLRRPYSVPVRDAGPCLSLPITGIHRSKCVHAGDVALALPVGYV</sequence>
<organism evidence="2 3">
    <name type="scientific">Colletotrichum abscissum</name>
    <dbReference type="NCBI Taxonomy" id="1671311"/>
    <lineage>
        <taxon>Eukaryota</taxon>
        <taxon>Fungi</taxon>
        <taxon>Dikarya</taxon>
        <taxon>Ascomycota</taxon>
        <taxon>Pezizomycotina</taxon>
        <taxon>Sordariomycetes</taxon>
        <taxon>Hypocreomycetidae</taxon>
        <taxon>Glomerellales</taxon>
        <taxon>Glomerellaceae</taxon>
        <taxon>Colletotrichum</taxon>
        <taxon>Colletotrichum acutatum species complex</taxon>
    </lineage>
</organism>
<evidence type="ECO:0000313" key="3">
    <source>
        <dbReference type="Proteomes" id="UP001056436"/>
    </source>
</evidence>
<proteinExistence type="predicted"/>
<feature type="region of interest" description="Disordered" evidence="1">
    <location>
        <begin position="28"/>
        <end position="49"/>
    </location>
</feature>
<protein>
    <submittedName>
        <fullName evidence="2">Uncharacterized protein</fullName>
    </submittedName>
</protein>
<evidence type="ECO:0000313" key="2">
    <source>
        <dbReference type="EMBL" id="KAI3551042.1"/>
    </source>
</evidence>
<reference evidence="2" key="1">
    <citation type="submission" date="2019-01" db="EMBL/GenBank/DDBJ databases">
        <title>Colletotrichum abscissum LGMF1257.</title>
        <authorList>
            <person name="Baroncelli R."/>
        </authorList>
    </citation>
    <scope>NUCLEOTIDE SEQUENCE</scope>
    <source>
        <strain evidence="2">Ca142</strain>
    </source>
</reference>
<dbReference type="AlphaFoldDB" id="A0A9P9XF28"/>
<accession>A0A9P9XF28</accession>
<comment type="caution">
    <text evidence="2">The sequence shown here is derived from an EMBL/GenBank/DDBJ whole genome shotgun (WGS) entry which is preliminary data.</text>
</comment>
<dbReference type="Proteomes" id="UP001056436">
    <property type="component" value="Unassembled WGS sequence"/>
</dbReference>
<keyword evidence="3" id="KW-1185">Reference proteome</keyword>